<keyword evidence="2" id="KW-1133">Transmembrane helix</keyword>
<dbReference type="GeneID" id="34564747"/>
<dbReference type="AlphaFoldDB" id="A0A1G4AV67"/>
<feature type="region of interest" description="Disordered" evidence="1">
    <location>
        <begin position="37"/>
        <end position="62"/>
    </location>
</feature>
<protein>
    <submittedName>
        <fullName evidence="3">Uncharacterized protein</fullName>
    </submittedName>
</protein>
<reference evidence="3 4" key="1">
    <citation type="submission" date="2016-09" db="EMBL/GenBank/DDBJ databases">
        <authorList>
            <person name="Capua I."/>
            <person name="De Benedictis P."/>
            <person name="Joannis T."/>
            <person name="Lombin L.H."/>
            <person name="Cattoli G."/>
        </authorList>
    </citation>
    <scope>NUCLEOTIDE SEQUENCE [LARGE SCALE GENOMIC DNA]</scope>
    <source>
        <strain evidence="3 4">IMI 309357</strain>
    </source>
</reference>
<keyword evidence="2" id="KW-0472">Membrane</keyword>
<dbReference type="RefSeq" id="XP_022470225.1">
    <property type="nucleotide sequence ID" value="XM_022623237.1"/>
</dbReference>
<keyword evidence="4" id="KW-1185">Reference proteome</keyword>
<keyword evidence="2" id="KW-0812">Transmembrane</keyword>
<evidence type="ECO:0000313" key="4">
    <source>
        <dbReference type="Proteomes" id="UP000176998"/>
    </source>
</evidence>
<dbReference type="Proteomes" id="UP000176998">
    <property type="component" value="Unassembled WGS sequence"/>
</dbReference>
<feature type="compositionally biased region" description="Acidic residues" evidence="1">
    <location>
        <begin position="40"/>
        <end position="54"/>
    </location>
</feature>
<proteinExistence type="predicted"/>
<name>A0A1G4AV67_9PEZI</name>
<dbReference type="EMBL" id="MJBS01000129">
    <property type="protein sequence ID" value="OHE93057.1"/>
    <property type="molecule type" value="Genomic_DNA"/>
</dbReference>
<evidence type="ECO:0000256" key="2">
    <source>
        <dbReference type="SAM" id="Phobius"/>
    </source>
</evidence>
<comment type="caution">
    <text evidence="3">The sequence shown here is derived from an EMBL/GenBank/DDBJ whole genome shotgun (WGS) entry which is preliminary data.</text>
</comment>
<evidence type="ECO:0000256" key="1">
    <source>
        <dbReference type="SAM" id="MobiDB-lite"/>
    </source>
</evidence>
<evidence type="ECO:0000313" key="3">
    <source>
        <dbReference type="EMBL" id="OHE93057.1"/>
    </source>
</evidence>
<organism evidence="3 4">
    <name type="scientific">Colletotrichum orchidophilum</name>
    <dbReference type="NCBI Taxonomy" id="1209926"/>
    <lineage>
        <taxon>Eukaryota</taxon>
        <taxon>Fungi</taxon>
        <taxon>Dikarya</taxon>
        <taxon>Ascomycota</taxon>
        <taxon>Pezizomycotina</taxon>
        <taxon>Sordariomycetes</taxon>
        <taxon>Hypocreomycetidae</taxon>
        <taxon>Glomerellales</taxon>
        <taxon>Glomerellaceae</taxon>
        <taxon>Colletotrichum</taxon>
    </lineage>
</organism>
<accession>A0A1G4AV67</accession>
<gene>
    <name evidence="3" type="ORF">CORC01_11614</name>
</gene>
<sequence>MGIKIPSDLIVFGPILLGSILAVILYSVWRAKRSAKPADEESASDTSEDLEEQDPPAYQPQGQWFGQAGFGIPASFWPQFPPPVAPRQKLASKGNNVWLHCNELYNISTQDIETYMCIKSQLPRDVPRVAGWSLVTRRWSLVAGRSSLAVICVPPHG</sequence>
<feature type="transmembrane region" description="Helical" evidence="2">
    <location>
        <begin position="9"/>
        <end position="29"/>
    </location>
</feature>